<evidence type="ECO:0000256" key="16">
    <source>
        <dbReference type="SAM" id="MobiDB-lite"/>
    </source>
</evidence>
<dbReference type="GO" id="GO:0009002">
    <property type="term" value="F:serine-type D-Ala-D-Ala carboxypeptidase activity"/>
    <property type="evidence" value="ECO:0007669"/>
    <property type="project" value="UniProtKB-EC"/>
</dbReference>
<evidence type="ECO:0000256" key="9">
    <source>
        <dbReference type="ARBA" id="ARBA00022960"/>
    </source>
</evidence>
<dbReference type="RefSeq" id="WP_241869312.1">
    <property type="nucleotide sequence ID" value="NZ_BANC01000020.1"/>
</dbReference>
<comment type="catalytic activity">
    <reaction evidence="12">
        <text>Preferential cleavage: (Ac)2-L-Lys-D-Ala-|-D-Ala. Also transpeptidation of peptidyl-alanyl moieties that are N-acyl substituents of D-alanine.</text>
        <dbReference type="EC" id="3.4.16.4"/>
    </reaction>
</comment>
<comment type="function">
    <text evidence="1">Removes C-terminal D-alanyl residues from sugar-peptide cell wall precursors.</text>
</comment>
<dbReference type="InterPro" id="IPR037167">
    <property type="entry name" value="Peptidase_S11_C_sf"/>
</dbReference>
<evidence type="ECO:0000256" key="7">
    <source>
        <dbReference type="ARBA" id="ARBA00022729"/>
    </source>
</evidence>
<evidence type="ECO:0000256" key="13">
    <source>
        <dbReference type="PIRSR" id="PIRSR618044-1"/>
    </source>
</evidence>
<dbReference type="GO" id="GO:0008360">
    <property type="term" value="P:regulation of cell shape"/>
    <property type="evidence" value="ECO:0007669"/>
    <property type="project" value="UniProtKB-KW"/>
</dbReference>
<evidence type="ECO:0000256" key="5">
    <source>
        <dbReference type="ARBA" id="ARBA00022645"/>
    </source>
</evidence>
<keyword evidence="9" id="KW-0133">Cell shape</keyword>
<dbReference type="GO" id="GO:0071555">
    <property type="term" value="P:cell wall organization"/>
    <property type="evidence" value="ECO:0007669"/>
    <property type="project" value="UniProtKB-KW"/>
</dbReference>
<dbReference type="SUPFAM" id="SSF56601">
    <property type="entry name" value="beta-lactamase/transpeptidase-like"/>
    <property type="match status" value="1"/>
</dbReference>
<comment type="caution">
    <text evidence="19">The sequence shown here is derived from an EMBL/GenBank/DDBJ whole genome shotgun (WGS) entry which is preliminary data.</text>
</comment>
<organism evidence="19 20">
    <name type="scientific">Acidocella aminolytica 101 = DSM 11237</name>
    <dbReference type="NCBI Taxonomy" id="1120923"/>
    <lineage>
        <taxon>Bacteria</taxon>
        <taxon>Pseudomonadati</taxon>
        <taxon>Pseudomonadota</taxon>
        <taxon>Alphaproteobacteria</taxon>
        <taxon>Acetobacterales</taxon>
        <taxon>Acidocellaceae</taxon>
        <taxon>Acidocella</taxon>
    </lineage>
</organism>
<dbReference type="SUPFAM" id="SSF69189">
    <property type="entry name" value="Penicillin-binding protein associated domain"/>
    <property type="match status" value="1"/>
</dbReference>
<feature type="binding site" evidence="14">
    <location>
        <position position="262"/>
    </location>
    <ligand>
        <name>substrate</name>
    </ligand>
</feature>
<evidence type="ECO:0000256" key="1">
    <source>
        <dbReference type="ARBA" id="ARBA00003217"/>
    </source>
</evidence>
<dbReference type="InterPro" id="IPR012338">
    <property type="entry name" value="Beta-lactam/transpept-like"/>
</dbReference>
<keyword evidence="11" id="KW-0961">Cell wall biogenesis/degradation</keyword>
<dbReference type="UniPathway" id="UPA00219"/>
<dbReference type="Gene3D" id="2.60.410.10">
    <property type="entry name" value="D-Ala-D-Ala carboxypeptidase, C-terminal domain"/>
    <property type="match status" value="1"/>
</dbReference>
<dbReference type="PANTHER" id="PTHR21581:SF6">
    <property type="entry name" value="TRAFFICKING PROTEIN PARTICLE COMPLEX SUBUNIT 12"/>
    <property type="match status" value="1"/>
</dbReference>
<dbReference type="InterPro" id="IPR018044">
    <property type="entry name" value="Peptidase_S11"/>
</dbReference>
<keyword evidence="20" id="KW-1185">Reference proteome</keyword>
<comment type="pathway">
    <text evidence="2">Cell wall biogenesis; peptidoglycan biosynthesis.</text>
</comment>
<feature type="chain" id="PRO_5010292138" description="serine-type D-Ala-D-Ala carboxypeptidase" evidence="17">
    <location>
        <begin position="25"/>
        <end position="417"/>
    </location>
</feature>
<dbReference type="Proteomes" id="UP000032668">
    <property type="component" value="Unassembled WGS sequence"/>
</dbReference>
<keyword evidence="5 19" id="KW-0121">Carboxypeptidase</keyword>
<dbReference type="GO" id="GO:0009252">
    <property type="term" value="P:peptidoglycan biosynthetic process"/>
    <property type="evidence" value="ECO:0007669"/>
    <property type="project" value="UniProtKB-UniPathway"/>
</dbReference>
<evidence type="ECO:0000256" key="3">
    <source>
        <dbReference type="ARBA" id="ARBA00007164"/>
    </source>
</evidence>
<feature type="active site" description="Acyl-ester intermediate" evidence="13">
    <location>
        <position position="100"/>
    </location>
</feature>
<evidence type="ECO:0000313" key="20">
    <source>
        <dbReference type="Proteomes" id="UP000032668"/>
    </source>
</evidence>
<keyword evidence="7 17" id="KW-0732">Signal</keyword>
<feature type="region of interest" description="Disordered" evidence="16">
    <location>
        <begin position="35"/>
        <end position="71"/>
    </location>
</feature>
<dbReference type="EC" id="3.4.16.4" evidence="4"/>
<name>A0A0D6PD49_9PROT</name>
<evidence type="ECO:0000256" key="12">
    <source>
        <dbReference type="ARBA" id="ARBA00034000"/>
    </source>
</evidence>
<keyword evidence="6" id="KW-0645">Protease</keyword>
<dbReference type="PANTHER" id="PTHR21581">
    <property type="entry name" value="D-ALANYL-D-ALANINE CARBOXYPEPTIDASE"/>
    <property type="match status" value="1"/>
</dbReference>
<dbReference type="AlphaFoldDB" id="A0A0D6PD49"/>
<dbReference type="STRING" id="1120923.SAMN02746095_00278"/>
<dbReference type="PRINTS" id="PR00725">
    <property type="entry name" value="DADACBPTASE1"/>
</dbReference>
<dbReference type="GO" id="GO:0006508">
    <property type="term" value="P:proteolysis"/>
    <property type="evidence" value="ECO:0007669"/>
    <property type="project" value="UniProtKB-KW"/>
</dbReference>
<sequence length="417" mass="43846">MMKMSGLSRIALVASLALASPALAATQHHTAAAASGANTGKIGATPVPTAPTPVPTSPAGDKSTPTPPTLPDMTAYVLMDAKTGAILAEAAPHLQLPPASLTKLMTAHLVYQAIHHGSLKMDQVVPVSVKAWHQPGSTMFIQPNSVVTVNQLLHGLIIDSGNDAAVALAQQVAGSTDVFVQMMNSEANKLGLSDTHYANPTGLPNPDLHTSAMDVAKLTRTILHDEPEILDISKLKTYTYDKITQRSWNPVLFKDPTVDGLKTGLTDESGHCIDATALRGNMRLIAVVTGGPTWPASTAAIESLLDYGQRFFTDAQITTAGQQIDTLKSDALNSGEVPVGVSKDVTVTLPVDAEKAITHNITYTADLTPGVTKGEVLGTVTYSAKGKTLATVPVIALADSPRATFFTKLKNKLRKML</sequence>
<gene>
    <name evidence="19" type="ORF">Aam_020_045</name>
</gene>
<evidence type="ECO:0000256" key="17">
    <source>
        <dbReference type="SAM" id="SignalP"/>
    </source>
</evidence>
<reference evidence="19 20" key="1">
    <citation type="submission" date="2012-11" db="EMBL/GenBank/DDBJ databases">
        <title>Whole genome sequence of Acidocella aminolytica 101 = DSM 11237.</title>
        <authorList>
            <person name="Azuma Y."/>
            <person name="Higashiura N."/>
            <person name="Hirakawa H."/>
            <person name="Matsushita K."/>
        </authorList>
    </citation>
    <scope>NUCLEOTIDE SEQUENCE [LARGE SCALE GENOMIC DNA]</scope>
    <source>
        <strain evidence="20">101 / DSM 11237</strain>
    </source>
</reference>
<evidence type="ECO:0000313" key="19">
    <source>
        <dbReference type="EMBL" id="GAN79281.1"/>
    </source>
</evidence>
<keyword evidence="10" id="KW-0573">Peptidoglycan synthesis</keyword>
<dbReference type="InterPro" id="IPR015956">
    <property type="entry name" value="Peniciliin-bd_prot_C_sf"/>
</dbReference>
<comment type="similarity">
    <text evidence="3 15">Belongs to the peptidase S11 family.</text>
</comment>
<dbReference type="Pfam" id="PF07943">
    <property type="entry name" value="PBP5_C"/>
    <property type="match status" value="1"/>
</dbReference>
<dbReference type="EMBL" id="BANC01000020">
    <property type="protein sequence ID" value="GAN79281.1"/>
    <property type="molecule type" value="Genomic_DNA"/>
</dbReference>
<evidence type="ECO:0000256" key="14">
    <source>
        <dbReference type="PIRSR" id="PIRSR618044-2"/>
    </source>
</evidence>
<evidence type="ECO:0000256" key="10">
    <source>
        <dbReference type="ARBA" id="ARBA00022984"/>
    </source>
</evidence>
<evidence type="ECO:0000256" key="15">
    <source>
        <dbReference type="RuleBase" id="RU004016"/>
    </source>
</evidence>
<dbReference type="SMART" id="SM00936">
    <property type="entry name" value="PBP5_C"/>
    <property type="match status" value="1"/>
</dbReference>
<evidence type="ECO:0000259" key="18">
    <source>
        <dbReference type="SMART" id="SM00936"/>
    </source>
</evidence>
<accession>A0A0D6PD49</accession>
<feature type="active site" description="Proton acceptor" evidence="13">
    <location>
        <position position="103"/>
    </location>
</feature>
<protein>
    <recommendedName>
        <fullName evidence="4">serine-type D-Ala-D-Ala carboxypeptidase</fullName>
        <ecNumber evidence="4">3.4.16.4</ecNumber>
    </recommendedName>
</protein>
<feature type="domain" description="Peptidase S11 D-Ala-D-Ala carboxypeptidase A C-terminal" evidence="18">
    <location>
        <begin position="312"/>
        <end position="402"/>
    </location>
</feature>
<dbReference type="InterPro" id="IPR001967">
    <property type="entry name" value="Peptidase_S11_N"/>
</dbReference>
<evidence type="ECO:0000256" key="4">
    <source>
        <dbReference type="ARBA" id="ARBA00012448"/>
    </source>
</evidence>
<proteinExistence type="inferred from homology"/>
<evidence type="ECO:0000256" key="6">
    <source>
        <dbReference type="ARBA" id="ARBA00022670"/>
    </source>
</evidence>
<evidence type="ECO:0000256" key="11">
    <source>
        <dbReference type="ARBA" id="ARBA00023316"/>
    </source>
</evidence>
<dbReference type="Pfam" id="PF00768">
    <property type="entry name" value="Peptidase_S11"/>
    <property type="match status" value="1"/>
</dbReference>
<dbReference type="InterPro" id="IPR012907">
    <property type="entry name" value="Peptidase_S11_C"/>
</dbReference>
<dbReference type="Gene3D" id="3.40.710.10">
    <property type="entry name" value="DD-peptidase/beta-lactamase superfamily"/>
    <property type="match status" value="1"/>
</dbReference>
<feature type="active site" evidence="13">
    <location>
        <position position="160"/>
    </location>
</feature>
<keyword evidence="8" id="KW-0378">Hydrolase</keyword>
<evidence type="ECO:0000256" key="2">
    <source>
        <dbReference type="ARBA" id="ARBA00004752"/>
    </source>
</evidence>
<evidence type="ECO:0000256" key="8">
    <source>
        <dbReference type="ARBA" id="ARBA00022801"/>
    </source>
</evidence>
<feature type="signal peptide" evidence="17">
    <location>
        <begin position="1"/>
        <end position="24"/>
    </location>
</feature>